<keyword evidence="7 9" id="KW-1133">Transmembrane helix</keyword>
<protein>
    <submittedName>
        <fullName evidence="10">Hydrophobe/amphiphile efflux-1 family RND transporter</fullName>
    </submittedName>
</protein>
<keyword evidence="8 9" id="KW-0472">Membrane</keyword>
<dbReference type="PANTHER" id="PTHR32063">
    <property type="match status" value="1"/>
</dbReference>
<dbReference type="GO" id="GO:0042910">
    <property type="term" value="F:xenobiotic transmembrane transporter activity"/>
    <property type="evidence" value="ECO:0007669"/>
    <property type="project" value="TreeGrafter"/>
</dbReference>
<dbReference type="Gene3D" id="3.30.70.1430">
    <property type="entry name" value="Multidrug efflux transporter AcrB pore domain"/>
    <property type="match status" value="2"/>
</dbReference>
<dbReference type="Proteomes" id="UP000239065">
    <property type="component" value="Unassembled WGS sequence"/>
</dbReference>
<feature type="transmembrane region" description="Helical" evidence="9">
    <location>
        <begin position="870"/>
        <end position="888"/>
    </location>
</feature>
<comment type="caution">
    <text evidence="10">The sequence shown here is derived from an EMBL/GenBank/DDBJ whole genome shotgun (WGS) entry which is preliminary data.</text>
</comment>
<dbReference type="Gene3D" id="3.30.70.1320">
    <property type="entry name" value="Multidrug efflux transporter AcrB pore domain like"/>
    <property type="match status" value="1"/>
</dbReference>
<dbReference type="GO" id="GO:0005886">
    <property type="term" value="C:plasma membrane"/>
    <property type="evidence" value="ECO:0007669"/>
    <property type="project" value="UniProtKB-SubCell"/>
</dbReference>
<dbReference type="GO" id="GO:0015562">
    <property type="term" value="F:efflux transmembrane transporter activity"/>
    <property type="evidence" value="ECO:0007669"/>
    <property type="project" value="InterPro"/>
</dbReference>
<dbReference type="InterPro" id="IPR004764">
    <property type="entry name" value="MdtF-like"/>
</dbReference>
<dbReference type="EMBL" id="NXGJ01000006">
    <property type="protein sequence ID" value="PRM87809.1"/>
    <property type="molecule type" value="Genomic_DNA"/>
</dbReference>
<dbReference type="FunFam" id="1.20.1640.10:FF:000001">
    <property type="entry name" value="Efflux pump membrane transporter"/>
    <property type="match status" value="1"/>
</dbReference>
<dbReference type="FunFam" id="3.30.70.1430:FF:000001">
    <property type="entry name" value="Efflux pump membrane transporter"/>
    <property type="match status" value="1"/>
</dbReference>
<feature type="transmembrane region" description="Helical" evidence="9">
    <location>
        <begin position="394"/>
        <end position="418"/>
    </location>
</feature>
<keyword evidence="5" id="KW-0997">Cell inner membrane</keyword>
<evidence type="ECO:0000256" key="3">
    <source>
        <dbReference type="ARBA" id="ARBA00022448"/>
    </source>
</evidence>
<evidence type="ECO:0000256" key="6">
    <source>
        <dbReference type="ARBA" id="ARBA00022692"/>
    </source>
</evidence>
<evidence type="ECO:0000313" key="11">
    <source>
        <dbReference type="Proteomes" id="UP000239065"/>
    </source>
</evidence>
<accession>A0A2S9SMK8</accession>
<feature type="transmembrane region" description="Helical" evidence="9">
    <location>
        <begin position="895"/>
        <end position="915"/>
    </location>
</feature>
<dbReference type="GO" id="GO:0009636">
    <property type="term" value="P:response to toxic substance"/>
    <property type="evidence" value="ECO:0007669"/>
    <property type="project" value="UniProtKB-ARBA"/>
</dbReference>
<dbReference type="SUPFAM" id="SSF82866">
    <property type="entry name" value="Multidrug efflux transporter AcrB transmembrane domain"/>
    <property type="match status" value="2"/>
</dbReference>
<comment type="similarity">
    <text evidence="2">Belongs to the resistance-nodulation-cell division (RND) (TC 2.A.6) family.</text>
</comment>
<feature type="transmembrane region" description="Helical" evidence="9">
    <location>
        <begin position="533"/>
        <end position="552"/>
    </location>
</feature>
<dbReference type="AlphaFoldDB" id="A0A2S9SMK8"/>
<gene>
    <name evidence="10" type="ORF">CJ669_06455</name>
</gene>
<dbReference type="PRINTS" id="PR00702">
    <property type="entry name" value="ACRIFLAVINRP"/>
</dbReference>
<dbReference type="Pfam" id="PF00873">
    <property type="entry name" value="ACR_tran"/>
    <property type="match status" value="1"/>
</dbReference>
<evidence type="ECO:0000256" key="9">
    <source>
        <dbReference type="SAM" id="Phobius"/>
    </source>
</evidence>
<reference evidence="10 11" key="1">
    <citation type="submission" date="2017-09" db="EMBL/GenBank/DDBJ databases">
        <title>Reassesment of A. cryaerophilus.</title>
        <authorList>
            <person name="Perez-Cataluna A."/>
            <person name="Collado L."/>
            <person name="Salgado O."/>
            <person name="Lefinanco V."/>
            <person name="Figueras M.J."/>
        </authorList>
    </citation>
    <scope>NUCLEOTIDE SEQUENCE [LARGE SCALE GENOMIC DNA]</scope>
    <source>
        <strain evidence="10 11">LMG 9861</strain>
    </source>
</reference>
<dbReference type="InterPro" id="IPR027463">
    <property type="entry name" value="AcrB_DN_DC_subdom"/>
</dbReference>
<keyword evidence="4" id="KW-1003">Cell membrane</keyword>
<dbReference type="RefSeq" id="WP_105909229.1">
    <property type="nucleotide sequence ID" value="NZ_NXGJ01000006.1"/>
</dbReference>
<evidence type="ECO:0000256" key="2">
    <source>
        <dbReference type="ARBA" id="ARBA00010942"/>
    </source>
</evidence>
<evidence type="ECO:0000256" key="1">
    <source>
        <dbReference type="ARBA" id="ARBA00004429"/>
    </source>
</evidence>
<dbReference type="SUPFAM" id="SSF82714">
    <property type="entry name" value="Multidrug efflux transporter AcrB TolC docking domain, DN and DC subdomains"/>
    <property type="match status" value="2"/>
</dbReference>
<feature type="transmembrane region" description="Helical" evidence="9">
    <location>
        <begin position="471"/>
        <end position="498"/>
    </location>
</feature>
<comment type="subcellular location">
    <subcellularLocation>
        <location evidence="1">Cell inner membrane</location>
        <topology evidence="1">Multi-pass membrane protein</topology>
    </subcellularLocation>
</comment>
<keyword evidence="6 9" id="KW-0812">Transmembrane</keyword>
<dbReference type="SUPFAM" id="SSF82693">
    <property type="entry name" value="Multidrug efflux transporter AcrB pore domain, PN1, PN2, PC1 and PC2 subdomains"/>
    <property type="match status" value="4"/>
</dbReference>
<sequence length="1050" mass="114576">MISAFFIRNPVFAGVLSILIFLVGLVSMTNLPIEQYPKVLPPQIVVSTNYPGASANTIAKTVAAPLEQQINGAKDMIYMNSLADDSGNLSINVYFKVGTDPDSAKIDVNNRVQAALSSMPEQVQRVGVVVSEKSPSILLFAMLQSPNNTYDSIYLSNYALLNMVETLKRVEGVGDAMIFGAKDYSIRVWLDPSKLSKYSLATTDVIAVIKEQNNQYAAGKIAAEPIANKQMYTYTIQTPERLDNPVQFANIVIRSNPDGSSLKLKDVATIELGASNYNMQTRLNNAPSLPIGVFLQSEANALESAAAIKKALEEASKNFPEDMTYNIPYDSTDFITASIEEVVKTFVEALILVILIIFLFLQNWRATIIPLIAVPVSIVGAFAGMYAFGFSINLLTLFGLVLAIGIVVDDAIIVIENIERHMDMGKTPKEAGFAAMKEVTGALIAIILVLGAVFVPVTFMGGLSGEMYRQFAITIVISVLISGFVALTLTPSLCVRILKNKKHEPKGFFKWFNTMFDKATVGYSFLVKKTIRYSLISMLLFGGLIFISYDMFKGMKTGLVPDEDQGTIFIFGFNPPGSSLSRTIELSEEINAIISKDPNVKNIITLAGYDFTTSAQRTHTVATIVKLKDWDERPESSQSAQALLKKFSAQLMGTSEGFSFAVIPPAIMGMSVTGGFDMYVQDRTGGSVEDLQKAVNQVIEKAKTRPELMGVRTSLSATIPQYKMDVDIEKAKAKGVNINDIYNTINATFGSFYVNDFSLYGRTYKVNMQAIDTYRSNAEDMQYIYVKSSNGELLPLESFVTLKQIVGADIIERFNLFQAAKVSGQPAAGYSSGDALKAIEEVSKEVLPQGYTISWVGTAYQEKQIGGSSAQAFIFGIIFLFLILAALYEKWLLPIAVVLAVPFAIFGAILATNLRGLDNNIYFQVGLLVLAGLAAKNAILIVEFALQKRKEGYNLIDSALEAAKVRLRPIVMTSLAFTIGVMPLAISSGAGAASKHSIGTGVVGGMLTATFLAILFIPLFYVLISRLSREKEGNIAEDLKREEEENNSEK</sequence>
<dbReference type="NCBIfam" id="NF000282">
    <property type="entry name" value="RND_permease_1"/>
    <property type="match status" value="1"/>
</dbReference>
<evidence type="ECO:0000256" key="8">
    <source>
        <dbReference type="ARBA" id="ARBA00023136"/>
    </source>
</evidence>
<dbReference type="NCBIfam" id="TIGR00915">
    <property type="entry name" value="2A0602"/>
    <property type="match status" value="1"/>
</dbReference>
<evidence type="ECO:0000256" key="7">
    <source>
        <dbReference type="ARBA" id="ARBA00022989"/>
    </source>
</evidence>
<evidence type="ECO:0000256" key="5">
    <source>
        <dbReference type="ARBA" id="ARBA00022519"/>
    </source>
</evidence>
<dbReference type="InterPro" id="IPR001036">
    <property type="entry name" value="Acrflvin-R"/>
</dbReference>
<evidence type="ECO:0000313" key="10">
    <source>
        <dbReference type="EMBL" id="PRM87809.1"/>
    </source>
</evidence>
<feature type="transmembrane region" description="Helical" evidence="9">
    <location>
        <begin position="342"/>
        <end position="361"/>
    </location>
</feature>
<organism evidence="10 11">
    <name type="scientific">Aliarcobacter cryaerophilus</name>
    <dbReference type="NCBI Taxonomy" id="28198"/>
    <lineage>
        <taxon>Bacteria</taxon>
        <taxon>Pseudomonadati</taxon>
        <taxon>Campylobacterota</taxon>
        <taxon>Epsilonproteobacteria</taxon>
        <taxon>Campylobacterales</taxon>
        <taxon>Arcobacteraceae</taxon>
        <taxon>Aliarcobacter</taxon>
    </lineage>
</organism>
<dbReference type="Gene3D" id="3.30.70.1440">
    <property type="entry name" value="Multidrug efflux transporter AcrB pore domain"/>
    <property type="match status" value="1"/>
</dbReference>
<feature type="transmembrane region" description="Helical" evidence="9">
    <location>
        <begin position="967"/>
        <end position="986"/>
    </location>
</feature>
<feature type="transmembrane region" description="Helical" evidence="9">
    <location>
        <begin position="921"/>
        <end position="946"/>
    </location>
</feature>
<proteinExistence type="inferred from homology"/>
<keyword evidence="3" id="KW-0813">Transport</keyword>
<dbReference type="PANTHER" id="PTHR32063:SF13">
    <property type="entry name" value="MULTIDRUG EFFLUX PUMP SUBUNIT ACRB-RELATED"/>
    <property type="match status" value="1"/>
</dbReference>
<feature type="transmembrane region" description="Helical" evidence="9">
    <location>
        <begin position="368"/>
        <end position="388"/>
    </location>
</feature>
<evidence type="ECO:0000256" key="4">
    <source>
        <dbReference type="ARBA" id="ARBA00022475"/>
    </source>
</evidence>
<feature type="transmembrane region" description="Helical" evidence="9">
    <location>
        <begin position="998"/>
        <end position="1024"/>
    </location>
</feature>
<dbReference type="Gene3D" id="3.30.2090.10">
    <property type="entry name" value="Multidrug efflux transporter AcrB TolC docking domain, DN and DC subdomains"/>
    <property type="match status" value="2"/>
</dbReference>
<feature type="transmembrane region" description="Helical" evidence="9">
    <location>
        <begin position="439"/>
        <end position="459"/>
    </location>
</feature>
<name>A0A2S9SMK8_9BACT</name>
<dbReference type="Gene3D" id="1.20.1640.10">
    <property type="entry name" value="Multidrug efflux transporter AcrB transmembrane domain"/>
    <property type="match status" value="2"/>
</dbReference>